<comment type="similarity">
    <text evidence="1">Belongs to the thiamine-monophosphate kinase family.</text>
</comment>
<evidence type="ECO:0000313" key="6">
    <source>
        <dbReference type="Proteomes" id="UP001500668"/>
    </source>
</evidence>
<dbReference type="CDD" id="cd02194">
    <property type="entry name" value="ThiL"/>
    <property type="match status" value="1"/>
</dbReference>
<feature type="binding site" evidence="1">
    <location>
        <position position="252"/>
    </location>
    <ligand>
        <name>ATP</name>
        <dbReference type="ChEBI" id="CHEBI:30616"/>
    </ligand>
</feature>
<feature type="binding site" evidence="1">
    <location>
        <position position="154"/>
    </location>
    <ligand>
        <name>Mg(2+)</name>
        <dbReference type="ChEBI" id="CHEBI:18420"/>
        <label>1</label>
    </ligand>
</feature>
<comment type="function">
    <text evidence="1">Catalyzes the ATP-dependent phosphorylation of thiamine-monophosphate (TMP) to form thiamine-pyrophosphate (TPP), the active form of vitamin B1.</text>
</comment>
<dbReference type="InterPro" id="IPR036676">
    <property type="entry name" value="PurM-like_C_sf"/>
</dbReference>
<keyword evidence="1" id="KW-0067">ATP-binding</keyword>
<feature type="binding site" evidence="1">
    <location>
        <position position="106"/>
    </location>
    <ligand>
        <name>Mg(2+)</name>
        <dbReference type="ChEBI" id="CHEBI:18420"/>
        <label>4</label>
    </ligand>
</feature>
<evidence type="ECO:0000259" key="4">
    <source>
        <dbReference type="Pfam" id="PF02769"/>
    </source>
</evidence>
<dbReference type="Gene3D" id="3.90.650.10">
    <property type="entry name" value="PurM-like C-terminal domain"/>
    <property type="match status" value="1"/>
</dbReference>
<comment type="caution">
    <text evidence="1">Lacks conserved residue(s) required for the propagation of feature annotation.</text>
</comment>
<feature type="region of interest" description="Disordered" evidence="2">
    <location>
        <begin position="1"/>
        <end position="20"/>
    </location>
</feature>
<keyword evidence="6" id="KW-1185">Reference proteome</keyword>
<protein>
    <recommendedName>
        <fullName evidence="1">Thiamine-monophosphate kinase</fullName>
        <shortName evidence="1">TMP kinase</shortName>
        <shortName evidence="1">Thiamine-phosphate kinase</shortName>
        <ecNumber evidence="1">2.7.4.16</ecNumber>
    </recommendedName>
</protein>
<organism evidence="5 6">
    <name type="scientific">Streptomyces crystallinus</name>
    <dbReference type="NCBI Taxonomy" id="68191"/>
    <lineage>
        <taxon>Bacteria</taxon>
        <taxon>Bacillati</taxon>
        <taxon>Actinomycetota</taxon>
        <taxon>Actinomycetes</taxon>
        <taxon>Kitasatosporales</taxon>
        <taxon>Streptomycetaceae</taxon>
        <taxon>Streptomyces</taxon>
    </lineage>
</organism>
<feature type="binding site" evidence="1">
    <location>
        <begin position="153"/>
        <end position="154"/>
    </location>
    <ligand>
        <name>ATP</name>
        <dbReference type="ChEBI" id="CHEBI:30616"/>
    </ligand>
</feature>
<dbReference type="Pfam" id="PF00586">
    <property type="entry name" value="AIRS"/>
    <property type="match status" value="1"/>
</dbReference>
<keyword evidence="1" id="KW-0479">Metal-binding</keyword>
<feature type="binding site" evidence="1">
    <location>
        <position position="58"/>
    </location>
    <ligand>
        <name>Mg(2+)</name>
        <dbReference type="ChEBI" id="CHEBI:18420"/>
        <label>4</label>
    </ligand>
</feature>
<comment type="caution">
    <text evidence="5">The sequence shown here is derived from an EMBL/GenBank/DDBJ whole genome shotgun (WGS) entry which is preliminary data.</text>
</comment>
<dbReference type="PANTHER" id="PTHR30270">
    <property type="entry name" value="THIAMINE-MONOPHOSPHATE KINASE"/>
    <property type="match status" value="1"/>
</dbReference>
<feature type="binding site" evidence="1">
    <location>
        <position position="253"/>
    </location>
    <ligand>
        <name>Mg(2+)</name>
        <dbReference type="ChEBI" id="CHEBI:18420"/>
        <label>5</label>
    </ligand>
</feature>
<feature type="binding site" evidence="1">
    <location>
        <position position="75"/>
    </location>
    <ligand>
        <name>Mg(2+)</name>
        <dbReference type="ChEBI" id="CHEBI:18420"/>
        <label>1</label>
    </ligand>
</feature>
<feature type="binding site" evidence="1">
    <location>
        <position position="75"/>
    </location>
    <ligand>
        <name>Mg(2+)</name>
        <dbReference type="ChEBI" id="CHEBI:18420"/>
        <label>2</label>
    </ligand>
</feature>
<gene>
    <name evidence="1" type="primary">thiL</name>
    <name evidence="5" type="ORF">GCM10010394_07610</name>
</gene>
<dbReference type="NCBIfam" id="TIGR01379">
    <property type="entry name" value="thiL"/>
    <property type="match status" value="1"/>
</dbReference>
<dbReference type="RefSeq" id="WP_344069999.1">
    <property type="nucleotide sequence ID" value="NZ_BAAACA010000005.1"/>
</dbReference>
<evidence type="ECO:0000256" key="1">
    <source>
        <dbReference type="HAMAP-Rule" id="MF_02128"/>
    </source>
</evidence>
<keyword evidence="1" id="KW-0784">Thiamine biosynthesis</keyword>
<feature type="binding site" evidence="1">
    <location>
        <position position="106"/>
    </location>
    <ligand>
        <name>Mg(2+)</name>
        <dbReference type="ChEBI" id="CHEBI:18420"/>
        <label>3</label>
    </ligand>
</feature>
<dbReference type="HAMAP" id="MF_02128">
    <property type="entry name" value="TMP_kinase"/>
    <property type="match status" value="1"/>
</dbReference>
<dbReference type="EC" id="2.7.4.16" evidence="1"/>
<dbReference type="InterPro" id="IPR010918">
    <property type="entry name" value="PurM-like_C_dom"/>
</dbReference>
<accession>A0ABP3Q2F2</accession>
<feature type="binding site" evidence="1">
    <location>
        <position position="359"/>
    </location>
    <ligand>
        <name>substrate</name>
    </ligand>
</feature>
<keyword evidence="1" id="KW-0547">Nucleotide-binding</keyword>
<comment type="pathway">
    <text evidence="1">Cofactor biosynthesis; thiamine diphosphate biosynthesis; thiamine diphosphate from thiamine phosphate: step 1/1.</text>
</comment>
<dbReference type="Proteomes" id="UP001500668">
    <property type="component" value="Unassembled WGS sequence"/>
</dbReference>
<proteinExistence type="inferred from homology"/>
<keyword evidence="1" id="KW-0460">Magnesium</keyword>
<dbReference type="Gene3D" id="3.30.1330.10">
    <property type="entry name" value="PurM-like, N-terminal domain"/>
    <property type="match status" value="1"/>
</dbReference>
<dbReference type="SUPFAM" id="SSF56042">
    <property type="entry name" value="PurM C-terminal domain-like"/>
    <property type="match status" value="1"/>
</dbReference>
<comment type="miscellaneous">
    <text evidence="1">Reaction mechanism of ThiL seems to utilize a direct, inline transfer of the gamma-phosphate of ATP to TMP rather than a phosphorylated enzyme intermediate.</text>
</comment>
<evidence type="ECO:0000313" key="5">
    <source>
        <dbReference type="EMBL" id="GAA0581439.1"/>
    </source>
</evidence>
<dbReference type="Pfam" id="PF02769">
    <property type="entry name" value="AIRS_C"/>
    <property type="match status" value="1"/>
</dbReference>
<feature type="domain" description="PurM-like C-terminal" evidence="4">
    <location>
        <begin position="183"/>
        <end position="342"/>
    </location>
</feature>
<name>A0ABP3Q2F2_9ACTN</name>
<dbReference type="InterPro" id="IPR016188">
    <property type="entry name" value="PurM-like_N"/>
</dbReference>
<dbReference type="EMBL" id="BAAACA010000005">
    <property type="protein sequence ID" value="GAA0581439.1"/>
    <property type="molecule type" value="Genomic_DNA"/>
</dbReference>
<dbReference type="SUPFAM" id="SSF55326">
    <property type="entry name" value="PurM N-terminal domain-like"/>
    <property type="match status" value="1"/>
</dbReference>
<dbReference type="PANTHER" id="PTHR30270:SF3">
    <property type="entry name" value="THIAMINE-MONOPHOSPHATE KINASE"/>
    <property type="match status" value="1"/>
</dbReference>
<dbReference type="InterPro" id="IPR006283">
    <property type="entry name" value="ThiL-like"/>
</dbReference>
<evidence type="ECO:0000259" key="3">
    <source>
        <dbReference type="Pfam" id="PF00586"/>
    </source>
</evidence>
<keyword evidence="1" id="KW-0808">Transferase</keyword>
<dbReference type="InterPro" id="IPR036921">
    <property type="entry name" value="PurM-like_N_sf"/>
</dbReference>
<sequence length="376" mass="39884">MSPREEQDTVHPHQPAYSDEPTRVRQLVSEFLTDQSGTSLGGDGLEVRLTAGADARDDCAVYDLSSPMSLVVGSDYVRGPKFVLYELGLLSGFDIGYYLAVANISDIAAMGATPIGLLSVVRYPHEVDDAEFREVMAGIHQGCTDCGTLNVGGDIGNAERIILSATAFGVCKPGSALMRSGARPGDLLCVTGPCGLLGAAVAYFPRRDTFAKALPEEVERRLLDGWKRPRARVAEGRVLGTKSYATACQDTSDGLKATVEQIMQASGVGFRVYEDDVPVDPAVAMVADLMGAEPLALAMSASSDFQLAFTIDAGDLEKCRAEFDLAGLDFFVVGEATNTGRAESVNGLGAVRPLPGVAWKHQKSDISLLVTDPVED</sequence>
<feature type="binding site" evidence="1">
    <location>
        <position position="58"/>
    </location>
    <ligand>
        <name>Mg(2+)</name>
        <dbReference type="ChEBI" id="CHEBI:18420"/>
        <label>3</label>
    </ligand>
</feature>
<feature type="binding site" evidence="1">
    <location>
        <position position="106"/>
    </location>
    <ligand>
        <name>Mg(2+)</name>
        <dbReference type="ChEBI" id="CHEBI:18420"/>
        <label>2</label>
    </ligand>
</feature>
<feature type="compositionally biased region" description="Basic and acidic residues" evidence="2">
    <location>
        <begin position="1"/>
        <end position="11"/>
    </location>
</feature>
<reference evidence="6" key="1">
    <citation type="journal article" date="2019" name="Int. J. Syst. Evol. Microbiol.">
        <title>The Global Catalogue of Microorganisms (GCM) 10K type strain sequencing project: providing services to taxonomists for standard genome sequencing and annotation.</title>
        <authorList>
            <consortium name="The Broad Institute Genomics Platform"/>
            <consortium name="The Broad Institute Genome Sequencing Center for Infectious Disease"/>
            <person name="Wu L."/>
            <person name="Ma J."/>
        </authorList>
    </citation>
    <scope>NUCLEOTIDE SEQUENCE [LARGE SCALE GENOMIC DNA]</scope>
    <source>
        <strain evidence="6">JCM 5067</strain>
    </source>
</reference>
<evidence type="ECO:0000256" key="2">
    <source>
        <dbReference type="SAM" id="MobiDB-lite"/>
    </source>
</evidence>
<feature type="binding site" evidence="1">
    <location>
        <position position="74"/>
    </location>
    <ligand>
        <name>Mg(2+)</name>
        <dbReference type="ChEBI" id="CHEBI:18420"/>
        <label>1</label>
    </ligand>
</feature>
<feature type="binding site" evidence="1">
    <location>
        <position position="179"/>
    </location>
    <ligand>
        <name>ATP</name>
        <dbReference type="ChEBI" id="CHEBI:30616"/>
    </ligand>
</feature>
<comment type="catalytic activity">
    <reaction evidence="1">
        <text>thiamine phosphate + ATP = thiamine diphosphate + ADP</text>
        <dbReference type="Rhea" id="RHEA:15913"/>
        <dbReference type="ChEBI" id="CHEBI:30616"/>
        <dbReference type="ChEBI" id="CHEBI:37575"/>
        <dbReference type="ChEBI" id="CHEBI:58937"/>
        <dbReference type="ChEBI" id="CHEBI:456216"/>
        <dbReference type="EC" id="2.7.4.16"/>
    </reaction>
</comment>
<feature type="domain" description="PurM-like N-terminal" evidence="3">
    <location>
        <begin position="57"/>
        <end position="170"/>
    </location>
</feature>
<feature type="binding site" evidence="1">
    <location>
        <position position="250"/>
    </location>
    <ligand>
        <name>Mg(2+)</name>
        <dbReference type="ChEBI" id="CHEBI:18420"/>
        <label>3</label>
    </ligand>
</feature>
<keyword evidence="1" id="KW-0418">Kinase</keyword>